<evidence type="ECO:0000256" key="4">
    <source>
        <dbReference type="RuleBase" id="RU369062"/>
    </source>
</evidence>
<dbReference type="EMBL" id="JAEPCM010000235">
    <property type="protein sequence ID" value="MCG7946122.1"/>
    <property type="molecule type" value="Genomic_DNA"/>
</dbReference>
<evidence type="ECO:0000256" key="1">
    <source>
        <dbReference type="ARBA" id="ARBA00009924"/>
    </source>
</evidence>
<dbReference type="InterPro" id="IPR022488">
    <property type="entry name" value="PPK2-related"/>
</dbReference>
<reference evidence="5" key="1">
    <citation type="journal article" date="2021" name="Proc. Natl. Acad. Sci. U.S.A.">
        <title>Global biogeography of chemosynthetic symbionts reveals both localized and globally distributed symbiont groups. .</title>
        <authorList>
            <person name="Osvatic J.T."/>
            <person name="Wilkins L.G.E."/>
            <person name="Leibrecht L."/>
            <person name="Leray M."/>
            <person name="Zauner S."/>
            <person name="Polzin J."/>
            <person name="Camacho Y."/>
            <person name="Gros O."/>
            <person name="van Gils J.A."/>
            <person name="Eisen J.A."/>
            <person name="Petersen J.M."/>
            <person name="Yuen B."/>
        </authorList>
    </citation>
    <scope>NUCLEOTIDE SEQUENCE</scope>
    <source>
        <strain evidence="5">MAGclacostrist064TRANS</strain>
    </source>
</reference>
<dbReference type="Gene3D" id="3.40.50.300">
    <property type="entry name" value="P-loop containing nucleotide triphosphate hydrolases"/>
    <property type="match status" value="1"/>
</dbReference>
<comment type="caution">
    <text evidence="5">The sequence shown here is derived from an EMBL/GenBank/DDBJ whole genome shotgun (WGS) entry which is preliminary data.</text>
</comment>
<name>A0A9E4U122_9GAMM</name>
<comment type="function">
    <text evidence="4">Uses inorganic polyphosphate (polyP) as a donor to convert GDP to GTP or ADP to ATP.</text>
</comment>
<evidence type="ECO:0000256" key="3">
    <source>
        <dbReference type="ARBA" id="ARBA00022777"/>
    </source>
</evidence>
<proteinExistence type="inferred from homology"/>
<dbReference type="EC" id="2.7.4.-" evidence="4"/>
<dbReference type="AlphaFoldDB" id="A0A9E4U122"/>
<sequence>MADAKPEKKEKSKKPKKIDNKVYEKELFKLQLELVKLQEWIKHKGLKVVVIFEGRDAAGKGGVIKRITQHLNPRICRVVALPAPTEREQTQWYFQRYVPHLPAAGEMVLFDRSWYNRAGVEKVMGFCNADEYQEFMRSCPEFERMLVRSGIILLKYWFSVSDEEQERRFQSRLEEPHKRWKLSPMDLESRSRWLEYSRAKDEMFAHTDIKQAPWYVVHSDVKKHARLNCIAHLLDQIPYEDLTPESIELPQRTENTGYVRPPITDQTFVPDVYP</sequence>
<keyword evidence="2 4" id="KW-0808">Transferase</keyword>
<keyword evidence="3 4" id="KW-0418">Kinase</keyword>
<dbReference type="PANTHER" id="PTHR34383">
    <property type="entry name" value="POLYPHOSPHATE:AMP PHOSPHOTRANSFERASE-RELATED"/>
    <property type="match status" value="1"/>
</dbReference>
<evidence type="ECO:0000256" key="2">
    <source>
        <dbReference type="ARBA" id="ARBA00022679"/>
    </source>
</evidence>
<comment type="similarity">
    <text evidence="1 4">Belongs to the polyphosphate kinase 2 (PPK2) family. Class I subfamily.</text>
</comment>
<dbReference type="PANTHER" id="PTHR34383:SF1">
    <property type="entry name" value="ADP-POLYPHOSPHATE PHOSPHOTRANSFERASE"/>
    <property type="match status" value="1"/>
</dbReference>
<gene>
    <name evidence="5" type="primary">ppk2</name>
    <name evidence="5" type="ORF">JAZ07_07210</name>
</gene>
<comment type="subunit">
    <text evidence="4">Homotetramer.</text>
</comment>
<dbReference type="InterPro" id="IPR027417">
    <property type="entry name" value="P-loop_NTPase"/>
</dbReference>
<accession>A0A9E4U122</accession>
<evidence type="ECO:0000313" key="6">
    <source>
        <dbReference type="Proteomes" id="UP000886667"/>
    </source>
</evidence>
<dbReference type="Proteomes" id="UP000886667">
    <property type="component" value="Unassembled WGS sequence"/>
</dbReference>
<dbReference type="Pfam" id="PF03976">
    <property type="entry name" value="PPK2"/>
    <property type="match status" value="1"/>
</dbReference>
<evidence type="ECO:0000313" key="5">
    <source>
        <dbReference type="EMBL" id="MCG7946122.1"/>
    </source>
</evidence>
<dbReference type="InterPro" id="IPR016898">
    <property type="entry name" value="Polyphosphate_phosphotransfera"/>
</dbReference>
<dbReference type="GO" id="GO:0008976">
    <property type="term" value="F:polyphosphate kinase activity"/>
    <property type="evidence" value="ECO:0007669"/>
    <property type="project" value="UniProtKB-UniRule"/>
</dbReference>
<dbReference type="SUPFAM" id="SSF52540">
    <property type="entry name" value="P-loop containing nucleoside triphosphate hydrolases"/>
    <property type="match status" value="1"/>
</dbReference>
<protein>
    <recommendedName>
        <fullName evidence="4">ADP/GDP-polyphosphate phosphotransferase</fullName>
        <ecNumber evidence="4">2.7.4.-</ecNumber>
    </recommendedName>
    <alternativeName>
        <fullName evidence="4">Polyphosphate kinase PPK2</fullName>
    </alternativeName>
</protein>
<dbReference type="GO" id="GO:0006793">
    <property type="term" value="P:phosphorus metabolic process"/>
    <property type="evidence" value="ECO:0007669"/>
    <property type="project" value="InterPro"/>
</dbReference>
<dbReference type="InterPro" id="IPR022486">
    <property type="entry name" value="PPK2_PA0141"/>
</dbReference>
<dbReference type="NCBIfam" id="TIGR03707">
    <property type="entry name" value="PPK2_P_aer"/>
    <property type="match status" value="1"/>
</dbReference>
<organism evidence="5 6">
    <name type="scientific">Candidatus Thiodiazotropha taylori</name>
    <dbReference type="NCBI Taxonomy" id="2792791"/>
    <lineage>
        <taxon>Bacteria</taxon>
        <taxon>Pseudomonadati</taxon>
        <taxon>Pseudomonadota</taxon>
        <taxon>Gammaproteobacteria</taxon>
        <taxon>Chromatiales</taxon>
        <taxon>Sedimenticolaceae</taxon>
        <taxon>Candidatus Thiodiazotropha</taxon>
    </lineage>
</organism>
<dbReference type="PIRSF" id="PIRSF028756">
    <property type="entry name" value="PPK2_prd"/>
    <property type="match status" value="1"/>
</dbReference>